<dbReference type="RefSeq" id="XP_009169286.1">
    <property type="nucleotide sequence ID" value="XM_009171022.1"/>
</dbReference>
<dbReference type="STRING" id="6198.A0A074ZMJ7"/>
<evidence type="ECO:0000313" key="2">
    <source>
        <dbReference type="EMBL" id="KER26987.1"/>
    </source>
</evidence>
<dbReference type="AlphaFoldDB" id="A0A074ZMJ7"/>
<gene>
    <name evidence="2" type="ORF">T265_05893</name>
</gene>
<reference evidence="2 3" key="1">
    <citation type="submission" date="2013-11" db="EMBL/GenBank/DDBJ databases">
        <title>Opisthorchis viverrini - life in the bile duct.</title>
        <authorList>
            <person name="Young N.D."/>
            <person name="Nagarajan N."/>
            <person name="Lin S.J."/>
            <person name="Korhonen P.K."/>
            <person name="Jex A.R."/>
            <person name="Hall R.S."/>
            <person name="Safavi-Hemami H."/>
            <person name="Kaewkong W."/>
            <person name="Bertrand D."/>
            <person name="Gao S."/>
            <person name="Seet Q."/>
            <person name="Wongkham S."/>
            <person name="Teh B.T."/>
            <person name="Wongkham C."/>
            <person name="Intapan P.M."/>
            <person name="Maleewong W."/>
            <person name="Yang X."/>
            <person name="Hu M."/>
            <person name="Wang Z."/>
            <person name="Hofmann A."/>
            <person name="Sternberg P.W."/>
            <person name="Tan P."/>
            <person name="Wang J."/>
            <person name="Gasser R.B."/>
        </authorList>
    </citation>
    <scope>NUCLEOTIDE SEQUENCE [LARGE SCALE GENOMIC DNA]</scope>
</reference>
<dbReference type="CTD" id="20320075"/>
<evidence type="ECO:0000256" key="1">
    <source>
        <dbReference type="SAM" id="MobiDB-lite"/>
    </source>
</evidence>
<evidence type="ECO:0000313" key="3">
    <source>
        <dbReference type="Proteomes" id="UP000054324"/>
    </source>
</evidence>
<feature type="region of interest" description="Disordered" evidence="1">
    <location>
        <begin position="263"/>
        <end position="287"/>
    </location>
</feature>
<protein>
    <submittedName>
        <fullName evidence="2">Uncharacterized protein</fullName>
    </submittedName>
</protein>
<sequence>MHSSFSNPHLAPRGGPLILLDLCTNLSSPACNAQLPTPPQSSVDEIAVVQALYDEYAVITADDYEILGRQGGKPEDVYDSHQSLASRIVKIEHKVDAIDVKIDRLVSLCRTDRSGFHHLGTSNHRRLPAPPDTFSHYLHPKCDDLEDQLQPLNETVDPVLHSAKIPDTQTNLPPGFHPAPLVTRFVVPKEQRSESIDTTVTEYKNPETSSTVCVEEVSPQPEAPSHHVLRQCTSLPPATQPIITASDAVGSQHLVAAHGPSTTRMVRSEHHPGVSQATGETSPSWRSTDCLPRTTATECAAPGRLMFQSLRYLKYRDTCIFVYEAATCCILRRRCLSLINADSRCLGLVQGCDALHIEGALSIWLTSSAPESLGRFWAFCGCFQEADLPDTNHNNSIHLLLVQKIWQKSNSAQGNYLLATRSPLIGRAFFPKFAPDGFRRLQQSSAAQVYTSRSMKR</sequence>
<accession>A0A074ZMJ7</accession>
<organism evidence="2 3">
    <name type="scientific">Opisthorchis viverrini</name>
    <name type="common">Southeast Asian liver fluke</name>
    <dbReference type="NCBI Taxonomy" id="6198"/>
    <lineage>
        <taxon>Eukaryota</taxon>
        <taxon>Metazoa</taxon>
        <taxon>Spiralia</taxon>
        <taxon>Lophotrochozoa</taxon>
        <taxon>Platyhelminthes</taxon>
        <taxon>Trematoda</taxon>
        <taxon>Digenea</taxon>
        <taxon>Opisthorchiida</taxon>
        <taxon>Opisthorchiata</taxon>
        <taxon>Opisthorchiidae</taxon>
        <taxon>Opisthorchis</taxon>
    </lineage>
</organism>
<dbReference type="KEGG" id="ovi:T265_05893"/>
<name>A0A074ZMJ7_OPIVI</name>
<proteinExistence type="predicted"/>
<dbReference type="EMBL" id="KL596734">
    <property type="protein sequence ID" value="KER26987.1"/>
    <property type="molecule type" value="Genomic_DNA"/>
</dbReference>
<keyword evidence="3" id="KW-1185">Reference proteome</keyword>
<dbReference type="Proteomes" id="UP000054324">
    <property type="component" value="Unassembled WGS sequence"/>
</dbReference>
<feature type="compositionally biased region" description="Polar residues" evidence="1">
    <location>
        <begin position="275"/>
        <end position="287"/>
    </location>
</feature>
<dbReference type="OrthoDB" id="8879391at2759"/>
<dbReference type="GeneID" id="20320075"/>